<dbReference type="KEGG" id="amyt:AMYT_1447"/>
<reference evidence="1 2" key="1">
    <citation type="submission" date="2017-09" db="EMBL/GenBank/DDBJ databases">
        <title>Genomics of the genus Arcobacter.</title>
        <authorList>
            <person name="Perez-Cataluna A."/>
            <person name="Figueras M.J."/>
            <person name="Salas-Masso N."/>
        </authorList>
    </citation>
    <scope>NUCLEOTIDE SEQUENCE [LARGE SCALE GENOMIC DNA]</scope>
    <source>
        <strain evidence="1 2">CECT 7386</strain>
    </source>
</reference>
<protein>
    <recommendedName>
        <fullName evidence="3">TonB C-terminal domain-containing protein</fullName>
    </recommendedName>
</protein>
<keyword evidence="2" id="KW-1185">Reference proteome</keyword>
<sequence length="176" mass="20789">MKKILIISLLTSNILFSSSLEDSILNQDLSKLEQPKTKKYLVIREEEKNVTIEDGKIEAEKIEGLINGMNFIRNNISQANMFYKKEYENKVKNIKSNEPHIIVLKYLELKKIYKRKINEFISIKFRINDNNELSELNIIEKSNYNEINEAFIEAINKAKYELQKNQNIEINYQVIL</sequence>
<proteinExistence type="predicted"/>
<evidence type="ECO:0000313" key="1">
    <source>
        <dbReference type="EMBL" id="RXK16709.1"/>
    </source>
</evidence>
<accession>A0AAX2AIY2</accession>
<name>A0AAX2AIY2_9BACT</name>
<evidence type="ECO:0008006" key="3">
    <source>
        <dbReference type="Google" id="ProtNLM"/>
    </source>
</evidence>
<dbReference type="Proteomes" id="UP000290092">
    <property type="component" value="Unassembled WGS sequence"/>
</dbReference>
<dbReference type="EMBL" id="NXID01000004">
    <property type="protein sequence ID" value="RXK16709.1"/>
    <property type="molecule type" value="Genomic_DNA"/>
</dbReference>
<evidence type="ECO:0000313" key="2">
    <source>
        <dbReference type="Proteomes" id="UP000290092"/>
    </source>
</evidence>
<dbReference type="AlphaFoldDB" id="A0AAX2AIY2"/>
<organism evidence="1 2">
    <name type="scientific">Malaciobacter mytili LMG 24559</name>
    <dbReference type="NCBI Taxonomy" id="1032238"/>
    <lineage>
        <taxon>Bacteria</taxon>
        <taxon>Pseudomonadati</taxon>
        <taxon>Campylobacterota</taxon>
        <taxon>Epsilonproteobacteria</taxon>
        <taxon>Campylobacterales</taxon>
        <taxon>Arcobacteraceae</taxon>
        <taxon>Malaciobacter</taxon>
    </lineage>
</organism>
<dbReference type="RefSeq" id="WP_114841879.1">
    <property type="nucleotide sequence ID" value="NZ_CP031219.1"/>
</dbReference>
<gene>
    <name evidence="1" type="ORF">CP985_01870</name>
</gene>
<comment type="caution">
    <text evidence="1">The sequence shown here is derived from an EMBL/GenBank/DDBJ whole genome shotgun (WGS) entry which is preliminary data.</text>
</comment>